<reference evidence="15" key="2">
    <citation type="submission" date="2024-02" db="EMBL/GenBank/DDBJ databases">
        <authorList>
            <person name="Hu B."/>
        </authorList>
    </citation>
    <scope>NUCLEOTIDE SEQUENCE</scope>
    <source>
        <strain evidence="15">12A/Kenya/BAT0646/2015</strain>
    </source>
</reference>
<dbReference type="GO" id="GO:0043657">
    <property type="term" value="C:host cell"/>
    <property type="evidence" value="ECO:0007669"/>
    <property type="project" value="GOC"/>
</dbReference>
<dbReference type="GO" id="GO:0003677">
    <property type="term" value="F:DNA binding"/>
    <property type="evidence" value="ECO:0007669"/>
    <property type="project" value="UniProtKB-KW"/>
</dbReference>
<keyword evidence="9" id="KW-1177">Microtubular inwards viral transport</keyword>
<evidence type="ECO:0000313" key="15">
    <source>
        <dbReference type="EMBL" id="XBH24096.1"/>
    </source>
</evidence>
<keyword evidence="11" id="KW-1176">Cytoplasmic inwards viral transport</keyword>
<evidence type="ECO:0000256" key="14">
    <source>
        <dbReference type="ARBA" id="ARBA00023296"/>
    </source>
</evidence>
<keyword evidence="2" id="KW-0597">Phosphoprotein</keyword>
<dbReference type="GO" id="GO:0019028">
    <property type="term" value="C:viral capsid"/>
    <property type="evidence" value="ECO:0007669"/>
    <property type="project" value="UniProtKB-KW"/>
</dbReference>
<accession>A0AAU7E3S8</accession>
<evidence type="ECO:0000256" key="6">
    <source>
        <dbReference type="ARBA" id="ARBA00022812"/>
    </source>
</evidence>
<protein>
    <submittedName>
        <fullName evidence="15">L2 protein</fullName>
    </submittedName>
</protein>
<dbReference type="InterPro" id="IPR000784">
    <property type="entry name" value="Late_L2"/>
</dbReference>
<evidence type="ECO:0000256" key="5">
    <source>
        <dbReference type="ARBA" id="ARBA00022581"/>
    </source>
</evidence>
<dbReference type="EMBL" id="PP711986">
    <property type="protein sequence ID" value="XBH24096.1"/>
    <property type="molecule type" value="Genomic_DNA"/>
</dbReference>
<evidence type="ECO:0000256" key="8">
    <source>
        <dbReference type="ARBA" id="ARBA00022921"/>
    </source>
</evidence>
<keyword evidence="5" id="KW-0945">Host-virus interaction</keyword>
<keyword evidence="12" id="KW-0238">DNA-binding</keyword>
<keyword evidence="3" id="KW-0167">Capsid protein</keyword>
<dbReference type="GO" id="GO:0075521">
    <property type="term" value="P:microtubule-dependent intracellular transport of viral material towards nucleus"/>
    <property type="evidence" value="ECO:0007669"/>
    <property type="project" value="UniProtKB-KW"/>
</dbReference>
<evidence type="ECO:0000256" key="12">
    <source>
        <dbReference type="ARBA" id="ARBA00023125"/>
    </source>
</evidence>
<evidence type="ECO:0000256" key="13">
    <source>
        <dbReference type="ARBA" id="ARBA00023157"/>
    </source>
</evidence>
<proteinExistence type="predicted"/>
<dbReference type="GO" id="GO:0046718">
    <property type="term" value="P:symbiont entry into host cell"/>
    <property type="evidence" value="ECO:0007669"/>
    <property type="project" value="UniProtKB-KW"/>
</dbReference>
<keyword evidence="4" id="KW-1048">Host nucleus</keyword>
<evidence type="ECO:0000256" key="11">
    <source>
        <dbReference type="ARBA" id="ARBA00023120"/>
    </source>
</evidence>
<sequence>MGGSGAVGPGGIPTNVEVPLDTTDVAVVPDIPIADSGLEGPVVVSRSHFDNPTFDVAVTSTATSGESSSSETIFVGGREGGFDIGGGAAVIDVGIGGAQGEEIEMATFSRRGDLGTLSRREFEIEDTEFPTTSTPEGPPPARRTHLYNRRLVQQVEVTDPRFLERPRDLIVYENPMYSEQDLTMIFENELNELARSPPRAAPHRDFTDIKYLGRKLFEKARSGRLRVSRLGKKATIHTRSGVQIGSHVHYFQDLSSILPEDEVELLPLGEVSGGQETVMETSFVEVDLEDVGDVSDNVARDTQLVFEQDEENQAMPIPDVTFRNTYPEEIVSIEDIGVNMFYPTGPTRNLTPAVIPKEERPWTPMYIPFYNVSDDFLWEPSLFGRRKRKRHLFY</sequence>
<keyword evidence="10" id="KW-1039">Host endosome</keyword>
<keyword evidence="8" id="KW-0426">Late protein</keyword>
<evidence type="ECO:0000256" key="7">
    <source>
        <dbReference type="ARBA" id="ARBA00022844"/>
    </source>
</evidence>
<dbReference type="GO" id="GO:0005198">
    <property type="term" value="F:structural molecule activity"/>
    <property type="evidence" value="ECO:0007669"/>
    <property type="project" value="InterPro"/>
</dbReference>
<evidence type="ECO:0000256" key="3">
    <source>
        <dbReference type="ARBA" id="ARBA00022561"/>
    </source>
</evidence>
<evidence type="ECO:0000256" key="4">
    <source>
        <dbReference type="ARBA" id="ARBA00022562"/>
    </source>
</evidence>
<organism evidence="15">
    <name type="scientific">Mops bat papillomavirus</name>
    <dbReference type="NCBI Taxonomy" id="3141892"/>
    <lineage>
        <taxon>Viruses</taxon>
        <taxon>Monodnaviria</taxon>
        <taxon>Shotokuvirae</taxon>
        <taxon>Cossaviricota</taxon>
        <taxon>Papovaviricetes</taxon>
        <taxon>Zurhausenvirales</taxon>
        <taxon>Papillomaviridae</taxon>
    </lineage>
</organism>
<name>A0AAU7E3S8_9PAPI</name>
<keyword evidence="13" id="KW-1015">Disulfide bond</keyword>
<reference evidence="15" key="1">
    <citation type="journal article" date="2024" name="Microbiome">
        <title>Substantial viral diversity in bats and rodents from East Africa: insights into evolution, recombination, and cocirculation.</title>
        <authorList>
            <person name="Wang D."/>
            <person name="Yang X."/>
            <person name="Ren Z."/>
            <person name="Hu B."/>
            <person name="Zhao H."/>
            <person name="Yang K."/>
            <person name="Shi P."/>
            <person name="Zhang Z."/>
            <person name="Feng Q."/>
            <person name="Nawenja C.V."/>
            <person name="Obanda V."/>
            <person name="Robert K."/>
            <person name="Nalikka B."/>
            <person name="Waruhiu C.N."/>
            <person name="Ochola G.O."/>
            <person name="Onyuok S.O."/>
            <person name="Ochieng H."/>
            <person name="Li B."/>
            <person name="Zhu Y."/>
            <person name="Si H."/>
            <person name="Yin J."/>
            <person name="Kristiansen K."/>
            <person name="Jin X."/>
            <person name="Xu X."/>
            <person name="Xiao M."/>
            <person name="Agwanda B."/>
            <person name="Ommeh S."/>
            <person name="Li J."/>
            <person name="Shi Z.L."/>
        </authorList>
    </citation>
    <scope>NUCLEOTIDE SEQUENCE</scope>
    <source>
        <strain evidence="15">12A/Kenya/BAT0646/2015</strain>
    </source>
</reference>
<evidence type="ECO:0000256" key="9">
    <source>
        <dbReference type="ARBA" id="ARBA00022952"/>
    </source>
</evidence>
<keyword evidence="1" id="KW-1163">Viral penetration into host nucleus</keyword>
<keyword evidence="6" id="KW-1040">Host Golgi apparatus</keyword>
<dbReference type="GO" id="GO:0075732">
    <property type="term" value="P:viral penetration into host nucleus"/>
    <property type="evidence" value="ECO:0007669"/>
    <property type="project" value="UniProtKB-KW"/>
</dbReference>
<dbReference type="Pfam" id="PF00513">
    <property type="entry name" value="Late_protein_L2"/>
    <property type="match status" value="1"/>
</dbReference>
<evidence type="ECO:0000256" key="2">
    <source>
        <dbReference type="ARBA" id="ARBA00022553"/>
    </source>
</evidence>
<evidence type="ECO:0000256" key="10">
    <source>
        <dbReference type="ARBA" id="ARBA00023046"/>
    </source>
</evidence>
<evidence type="ECO:0000256" key="1">
    <source>
        <dbReference type="ARBA" id="ARBA00022524"/>
    </source>
</evidence>
<keyword evidence="14" id="KW-1160">Virus entry into host cell</keyword>
<keyword evidence="7" id="KW-0946">Virion</keyword>